<feature type="region of interest" description="Disordered" evidence="1">
    <location>
        <begin position="401"/>
        <end position="421"/>
    </location>
</feature>
<keyword evidence="3" id="KW-1185">Reference proteome</keyword>
<dbReference type="AlphaFoldDB" id="A0ABD1DIV2"/>
<gene>
    <name evidence="2" type="ORF">pipiens_008398</name>
</gene>
<evidence type="ECO:0000256" key="1">
    <source>
        <dbReference type="SAM" id="MobiDB-lite"/>
    </source>
</evidence>
<comment type="caution">
    <text evidence="2">The sequence shown here is derived from an EMBL/GenBank/DDBJ whole genome shotgun (WGS) entry which is preliminary data.</text>
</comment>
<feature type="region of interest" description="Disordered" evidence="1">
    <location>
        <begin position="356"/>
        <end position="381"/>
    </location>
</feature>
<protein>
    <submittedName>
        <fullName evidence="2">Uncharacterized protein</fullName>
    </submittedName>
</protein>
<dbReference type="Proteomes" id="UP001562425">
    <property type="component" value="Unassembled WGS sequence"/>
</dbReference>
<name>A0ABD1DIV2_CULPP</name>
<proteinExistence type="predicted"/>
<dbReference type="EMBL" id="JBEHCU010005628">
    <property type="protein sequence ID" value="KAL1399185.1"/>
    <property type="molecule type" value="Genomic_DNA"/>
</dbReference>
<organism evidence="2 3">
    <name type="scientific">Culex pipiens pipiens</name>
    <name type="common">Northern house mosquito</name>
    <dbReference type="NCBI Taxonomy" id="38569"/>
    <lineage>
        <taxon>Eukaryota</taxon>
        <taxon>Metazoa</taxon>
        <taxon>Ecdysozoa</taxon>
        <taxon>Arthropoda</taxon>
        <taxon>Hexapoda</taxon>
        <taxon>Insecta</taxon>
        <taxon>Pterygota</taxon>
        <taxon>Neoptera</taxon>
        <taxon>Endopterygota</taxon>
        <taxon>Diptera</taxon>
        <taxon>Nematocera</taxon>
        <taxon>Culicoidea</taxon>
        <taxon>Culicidae</taxon>
        <taxon>Culicinae</taxon>
        <taxon>Culicini</taxon>
        <taxon>Culex</taxon>
        <taxon>Culex</taxon>
    </lineage>
</organism>
<feature type="compositionally biased region" description="Polar residues" evidence="1">
    <location>
        <begin position="356"/>
        <end position="366"/>
    </location>
</feature>
<reference evidence="2 3" key="1">
    <citation type="submission" date="2024-05" db="EMBL/GenBank/DDBJ databases">
        <title>Culex pipiens pipiens assembly and annotation.</title>
        <authorList>
            <person name="Alout H."/>
            <person name="Durand T."/>
        </authorList>
    </citation>
    <scope>NUCLEOTIDE SEQUENCE [LARGE SCALE GENOMIC DNA]</scope>
    <source>
        <strain evidence="2">HA-2024</strain>
        <tissue evidence="2">Whole body</tissue>
    </source>
</reference>
<evidence type="ECO:0000313" key="2">
    <source>
        <dbReference type="EMBL" id="KAL1399185.1"/>
    </source>
</evidence>
<sequence length="723" mass="79209">MDVLVDYIRYKCHLLAGERNPAVLLAECNQLVSSLYIIFDGDAEFVTLTLLKMDPVAGGGPKVVATSIMDYVRLLLCYKKWKAMVPARRDKEAINALAIKILPVRCPPVRTKQDLPFVRMLPRLSSTAAKGHADETRFVVPVAGQKCRMTVVMTSSSRMGARPGISGMRFAEQFRRGNSQSTLEIKSNYINIDALADFIQRKCNLLLQQRATDNPANAGPSRAQLQHESNAIISSLRLIFRRDEEFIALTLLRVETCPDCEAILGPVYERFLGANDRAGDTRGRPPTNVECYGRLLLCYVRWKQLYRPGDPAGHWDRIDGIALSTLPYDFPRAIKRKELALKALFPRVASNGGSFINARGSSSGQPTGAAKASVTSEDKDADDVEIIKTESTSIIVLDSEDDDVESTPPGTGTGTECSKMPILNGASTFETETPNYLDSLYDNCFETTSIVCSPPTSLMETVFNTPPPTPTDDDTGSLEPQTLPEIVGKTRTKKLFPQGVSLKISKNLRLYGDRARRNFLTAFRKLSSAKRFHVRLRTDREDYYLRKHVSNQTVFVEIFCGHGGILPGLSVQLPHRSPTPDAEQTALPLVAGESFQGSTYANLEGPILQDSPPNANLLRKPRSTTDDQLLSLLSGIEDFPVHSPASLDFALLGEHENRSSLDLLANDHAPPSSVLGAGGASGVLWQGDIFSVISSGCDFNTWLDYDFGVPLQALPAASSVAPV</sequence>
<evidence type="ECO:0000313" key="3">
    <source>
        <dbReference type="Proteomes" id="UP001562425"/>
    </source>
</evidence>
<accession>A0ABD1DIV2</accession>